<dbReference type="Proteomes" id="UP001597295">
    <property type="component" value="Unassembled WGS sequence"/>
</dbReference>
<dbReference type="EMBL" id="JBHUIP010000005">
    <property type="protein sequence ID" value="MFD2262707.1"/>
    <property type="molecule type" value="Genomic_DNA"/>
</dbReference>
<dbReference type="InterPro" id="IPR029063">
    <property type="entry name" value="SAM-dependent_MTases_sf"/>
</dbReference>
<evidence type="ECO:0000313" key="2">
    <source>
        <dbReference type="Proteomes" id="UP001597295"/>
    </source>
</evidence>
<evidence type="ECO:0000313" key="1">
    <source>
        <dbReference type="EMBL" id="MFD2262707.1"/>
    </source>
</evidence>
<keyword evidence="2" id="KW-1185">Reference proteome</keyword>
<dbReference type="SUPFAM" id="SSF53335">
    <property type="entry name" value="S-adenosyl-L-methionine-dependent methyltransferases"/>
    <property type="match status" value="1"/>
</dbReference>
<organism evidence="1 2">
    <name type="scientific">Lacibacterium aquatile</name>
    <dbReference type="NCBI Taxonomy" id="1168082"/>
    <lineage>
        <taxon>Bacteria</taxon>
        <taxon>Pseudomonadati</taxon>
        <taxon>Pseudomonadota</taxon>
        <taxon>Alphaproteobacteria</taxon>
        <taxon>Rhodospirillales</taxon>
        <taxon>Rhodospirillaceae</taxon>
    </lineage>
</organism>
<dbReference type="RefSeq" id="WP_379875671.1">
    <property type="nucleotide sequence ID" value="NZ_JBHUIP010000005.1"/>
</dbReference>
<sequence length="230" mass="26296">MGIVNFGAPTALIERLQQRVGFEVFFETGTFRGQTTIWAADRFPRVITVELSESCYNQSIANIGDRPTVTALLGDSRGVMEELVDTLPPTLFWLDAHYCTFDTAGEFDQCPLIKELELIAPYADQHFILIDDARLFLDFPLPPNDYKQWPDMGEIMRAISTHHPMSVYINDDVMYIFATSKRDLMAEVLCEHILSKPEAQWQEEANRVTGFNIRQNQFVQQHITSQKTNG</sequence>
<reference evidence="2" key="1">
    <citation type="journal article" date="2019" name="Int. J. Syst. Evol. Microbiol.">
        <title>The Global Catalogue of Microorganisms (GCM) 10K type strain sequencing project: providing services to taxonomists for standard genome sequencing and annotation.</title>
        <authorList>
            <consortium name="The Broad Institute Genomics Platform"/>
            <consortium name="The Broad Institute Genome Sequencing Center for Infectious Disease"/>
            <person name="Wu L."/>
            <person name="Ma J."/>
        </authorList>
    </citation>
    <scope>NUCLEOTIDE SEQUENCE [LARGE SCALE GENOMIC DNA]</scope>
    <source>
        <strain evidence="2">CGMCC 1.19062</strain>
    </source>
</reference>
<protein>
    <recommendedName>
        <fullName evidence="3">Class I SAM-dependent methyltransferase</fullName>
    </recommendedName>
</protein>
<name>A0ABW5DNW7_9PROT</name>
<comment type="caution">
    <text evidence="1">The sequence shown here is derived from an EMBL/GenBank/DDBJ whole genome shotgun (WGS) entry which is preliminary data.</text>
</comment>
<proteinExistence type="predicted"/>
<evidence type="ECO:0008006" key="3">
    <source>
        <dbReference type="Google" id="ProtNLM"/>
    </source>
</evidence>
<dbReference type="Gene3D" id="3.40.50.150">
    <property type="entry name" value="Vaccinia Virus protein VP39"/>
    <property type="match status" value="1"/>
</dbReference>
<accession>A0ABW5DNW7</accession>
<gene>
    <name evidence="1" type="ORF">ACFSM5_07390</name>
</gene>